<organism evidence="1">
    <name type="scientific">Spumella elongata</name>
    <dbReference type="NCBI Taxonomy" id="89044"/>
    <lineage>
        <taxon>Eukaryota</taxon>
        <taxon>Sar</taxon>
        <taxon>Stramenopiles</taxon>
        <taxon>Ochrophyta</taxon>
        <taxon>Chrysophyceae</taxon>
        <taxon>Chromulinales</taxon>
        <taxon>Chromulinaceae</taxon>
        <taxon>Spumella</taxon>
    </lineage>
</organism>
<dbReference type="EMBL" id="HBIC01035751">
    <property type="protein sequence ID" value="CAE0289463.1"/>
    <property type="molecule type" value="Transcribed_RNA"/>
</dbReference>
<sequence>MVVDTGGCVEFGFCVDRTVKMMLLSKNCAQTGSNTHEIKNGDKVTIVKSLMLYMSLNGEEILTDANVIDRISNVFGVLSFNRLGEVFAFEAGTGRWSFGSKK</sequence>
<accession>A0A7S3HA35</accession>
<reference evidence="1" key="1">
    <citation type="submission" date="2021-01" db="EMBL/GenBank/DDBJ databases">
        <authorList>
            <person name="Corre E."/>
            <person name="Pelletier E."/>
            <person name="Niang G."/>
            <person name="Scheremetjew M."/>
            <person name="Finn R."/>
            <person name="Kale V."/>
            <person name="Holt S."/>
            <person name="Cochrane G."/>
            <person name="Meng A."/>
            <person name="Brown T."/>
            <person name="Cohen L."/>
        </authorList>
    </citation>
    <scope>NUCLEOTIDE SEQUENCE</scope>
    <source>
        <strain evidence="1">CCAP 955/1</strain>
    </source>
</reference>
<dbReference type="AlphaFoldDB" id="A0A7S3HA35"/>
<protein>
    <submittedName>
        <fullName evidence="1">Uncharacterized protein</fullName>
    </submittedName>
</protein>
<name>A0A7S3HA35_9STRA</name>
<proteinExistence type="predicted"/>
<gene>
    <name evidence="1" type="ORF">SELO1098_LOCUS18306</name>
</gene>
<evidence type="ECO:0000313" key="1">
    <source>
        <dbReference type="EMBL" id="CAE0289463.1"/>
    </source>
</evidence>